<proteinExistence type="predicted"/>
<dbReference type="InterPro" id="IPR037171">
    <property type="entry name" value="NagB/RpiA_transferase-like"/>
</dbReference>
<sequence>MFTEERRENILELLKKDGRVIAKDLAERFDMSIDSIRRDLSIMEKEGLLKRTHGGAIELARVRNLAVEPAKRYSDSSIYEDTIAKVAASYIKEDDSIFIGGASIHYALLKYLPEVSCTVITNSIEIAGHLRDYKNIDTYLIGGKVKPSGNITDTLASELISRFSIDLYFSTGGGISLEGISTATPEVAYFSKRVSEIARRNICLAPHNKLGIDCFIRGESLKEIDLIITDEEASKETVQDFEKQGKQVVIAPVYSFERSLT</sequence>
<dbReference type="AlphaFoldDB" id="A0A1W6WNK3"/>
<keyword evidence="2" id="KW-0804">Transcription</keyword>
<dbReference type="InterPro" id="IPR001034">
    <property type="entry name" value="DeoR_HTH"/>
</dbReference>
<dbReference type="PROSITE" id="PS51000">
    <property type="entry name" value="HTH_DEOR_2"/>
    <property type="match status" value="1"/>
</dbReference>
<reference evidence="4 5" key="1">
    <citation type="submission" date="2017-04" db="EMBL/GenBank/DDBJ databases">
        <title>Complete Genome Sequence of Bacillus thuringiensis type Strain ATCC 10792.</title>
        <authorList>
            <person name="Oh D.-H."/>
            <person name="Park B.-J."/>
            <person name="Shuai W."/>
            <person name="Chelliah R."/>
        </authorList>
    </citation>
    <scope>NUCLEOTIDE SEQUENCE [LARGE SCALE GENOMIC DNA]</scope>
    <source>
        <strain evidence="4 5">ATCC 10792</strain>
    </source>
</reference>
<dbReference type="SUPFAM" id="SSF46785">
    <property type="entry name" value="Winged helix' DNA-binding domain"/>
    <property type="match status" value="1"/>
</dbReference>
<dbReference type="InterPro" id="IPR014036">
    <property type="entry name" value="DeoR-like_C"/>
</dbReference>
<organism evidence="4 5">
    <name type="scientific">Bacillus thuringiensis</name>
    <dbReference type="NCBI Taxonomy" id="1428"/>
    <lineage>
        <taxon>Bacteria</taxon>
        <taxon>Bacillati</taxon>
        <taxon>Bacillota</taxon>
        <taxon>Bacilli</taxon>
        <taxon>Bacillales</taxon>
        <taxon>Bacillaceae</taxon>
        <taxon>Bacillus</taxon>
        <taxon>Bacillus cereus group</taxon>
    </lineage>
</organism>
<dbReference type="EMBL" id="CP021061">
    <property type="protein sequence ID" value="ARP58131.1"/>
    <property type="molecule type" value="Genomic_DNA"/>
</dbReference>
<dbReference type="InterPro" id="IPR036390">
    <property type="entry name" value="WH_DNA-bd_sf"/>
</dbReference>
<name>A0A1W6WNK3_BACTU</name>
<keyword evidence="5" id="KW-1185">Reference proteome</keyword>
<dbReference type="RefSeq" id="WP_000493654.1">
    <property type="nucleotide sequence ID" value="NZ_CP021061.1"/>
</dbReference>
<evidence type="ECO:0000313" key="5">
    <source>
        <dbReference type="Proteomes" id="UP000194143"/>
    </source>
</evidence>
<feature type="domain" description="HTH deoR-type" evidence="3">
    <location>
        <begin position="3"/>
        <end position="58"/>
    </location>
</feature>
<dbReference type="Gene3D" id="1.10.10.10">
    <property type="entry name" value="Winged helix-like DNA-binding domain superfamily/Winged helix DNA-binding domain"/>
    <property type="match status" value="1"/>
</dbReference>
<dbReference type="InterPro" id="IPR036388">
    <property type="entry name" value="WH-like_DNA-bd_sf"/>
</dbReference>
<protein>
    <submittedName>
        <fullName evidence="4">DeoR family transcriptional regulator</fullName>
    </submittedName>
</protein>
<accession>A0A1W6WNK3</accession>
<keyword evidence="1" id="KW-0805">Transcription regulation</keyword>
<evidence type="ECO:0000256" key="1">
    <source>
        <dbReference type="ARBA" id="ARBA00023015"/>
    </source>
</evidence>
<evidence type="ECO:0000256" key="2">
    <source>
        <dbReference type="ARBA" id="ARBA00023163"/>
    </source>
</evidence>
<dbReference type="PANTHER" id="PTHR30363:SF51">
    <property type="entry name" value="HTH-TYPE TRANSCRIPTIONAL REPRESSOR GLCR"/>
    <property type="match status" value="1"/>
</dbReference>
<evidence type="ECO:0000259" key="3">
    <source>
        <dbReference type="PROSITE" id="PS51000"/>
    </source>
</evidence>
<dbReference type="Proteomes" id="UP000194143">
    <property type="component" value="Chromosome"/>
</dbReference>
<dbReference type="SMART" id="SM01134">
    <property type="entry name" value="DeoRC"/>
    <property type="match status" value="1"/>
</dbReference>
<dbReference type="Pfam" id="PF08220">
    <property type="entry name" value="HTH_DeoR"/>
    <property type="match status" value="1"/>
</dbReference>
<dbReference type="GO" id="GO:0003700">
    <property type="term" value="F:DNA-binding transcription factor activity"/>
    <property type="evidence" value="ECO:0007669"/>
    <property type="project" value="InterPro"/>
</dbReference>
<dbReference type="PANTHER" id="PTHR30363">
    <property type="entry name" value="HTH-TYPE TRANSCRIPTIONAL REGULATOR SRLR-RELATED"/>
    <property type="match status" value="1"/>
</dbReference>
<dbReference type="GeneID" id="67467059"/>
<dbReference type="SUPFAM" id="SSF100950">
    <property type="entry name" value="NagB/RpiA/CoA transferase-like"/>
    <property type="match status" value="1"/>
</dbReference>
<dbReference type="InterPro" id="IPR050313">
    <property type="entry name" value="Carb_Metab_HTH_regulators"/>
</dbReference>
<gene>
    <name evidence="4" type="ORF">CAB88_14100</name>
</gene>
<dbReference type="SMART" id="SM00420">
    <property type="entry name" value="HTH_DEOR"/>
    <property type="match status" value="1"/>
</dbReference>
<dbReference type="PRINTS" id="PR00037">
    <property type="entry name" value="HTHLACR"/>
</dbReference>
<dbReference type="Pfam" id="PF00455">
    <property type="entry name" value="DeoRC"/>
    <property type="match status" value="1"/>
</dbReference>
<evidence type="ECO:0000313" key="4">
    <source>
        <dbReference type="EMBL" id="ARP58131.1"/>
    </source>
</evidence>